<dbReference type="Pfam" id="PF01867">
    <property type="entry name" value="Cas_Cas1"/>
    <property type="match status" value="1"/>
</dbReference>
<dbReference type="Pfam" id="PF01930">
    <property type="entry name" value="Cas_Cas4"/>
    <property type="match status" value="1"/>
</dbReference>
<feature type="binding site" evidence="14">
    <location>
        <position position="377"/>
    </location>
    <ligand>
        <name>Mn(2+)</name>
        <dbReference type="ChEBI" id="CHEBI:29035"/>
    </ligand>
</feature>
<dbReference type="NCBIfam" id="TIGR00372">
    <property type="entry name" value="cas4"/>
    <property type="match status" value="1"/>
</dbReference>
<dbReference type="CDD" id="cd09634">
    <property type="entry name" value="Cas1_I-II-III"/>
    <property type="match status" value="1"/>
</dbReference>
<dbReference type="InterPro" id="IPR022765">
    <property type="entry name" value="Dna2/Cas4_DUF83"/>
</dbReference>
<evidence type="ECO:0000256" key="1">
    <source>
        <dbReference type="ARBA" id="ARBA00022722"/>
    </source>
</evidence>
<proteinExistence type="inferred from homology"/>
<comment type="catalytic activity">
    <reaction evidence="12">
        <text>exonucleolytic cleavage in the 5'- to 3'-direction to yield nucleoside 3'-phosphates.</text>
        <dbReference type="EC" id="3.1.12.1"/>
    </reaction>
</comment>
<reference evidence="16" key="1">
    <citation type="submission" date="2019-05" db="EMBL/GenBank/DDBJ databases">
        <authorList>
            <person name="Naeem R."/>
            <person name="Antony C."/>
            <person name="Guan Q."/>
        </authorList>
    </citation>
    <scope>NUCLEOTIDE SEQUENCE</scope>
    <source>
        <strain evidence="16">2</strain>
    </source>
</reference>
<dbReference type="InterPro" id="IPR011604">
    <property type="entry name" value="PDDEXK-like_dom_sf"/>
</dbReference>
<evidence type="ECO:0000256" key="10">
    <source>
        <dbReference type="ARBA" id="ARBA00023125"/>
    </source>
</evidence>
<dbReference type="EMBL" id="LR589101">
    <property type="protein sequence ID" value="VTP00249.1"/>
    <property type="molecule type" value="Genomic_DNA"/>
</dbReference>
<dbReference type="InterPro" id="IPR013343">
    <property type="entry name" value="CRISPR-assoc_prot_Cas4"/>
</dbReference>
<evidence type="ECO:0000256" key="9">
    <source>
        <dbReference type="ARBA" id="ARBA00023118"/>
    </source>
</evidence>
<evidence type="ECO:0000256" key="11">
    <source>
        <dbReference type="ARBA" id="ARBA00023211"/>
    </source>
</evidence>
<protein>
    <recommendedName>
        <fullName evidence="14">CRISPR-associated endonuclease Cas1</fullName>
        <ecNumber evidence="14">3.1.-.-</ecNumber>
    </recommendedName>
</protein>
<dbReference type="Gene3D" id="3.100.10.20">
    <property type="entry name" value="CRISPR-associated endonuclease Cas1, N-terminal domain"/>
    <property type="match status" value="1"/>
</dbReference>
<dbReference type="NCBIfam" id="TIGR00287">
    <property type="entry name" value="cas1"/>
    <property type="match status" value="1"/>
</dbReference>
<dbReference type="GO" id="GO:0051536">
    <property type="term" value="F:iron-sulfur cluster binding"/>
    <property type="evidence" value="ECO:0007669"/>
    <property type="project" value="UniProtKB-KW"/>
</dbReference>
<keyword evidence="9 14" id="KW-0051">Antiviral defense</keyword>
<comment type="similarity">
    <text evidence="14">Belongs to the CRISPR-associated endonuclease Cas1 family.</text>
</comment>
<evidence type="ECO:0000256" key="3">
    <source>
        <dbReference type="ARBA" id="ARBA00022759"/>
    </source>
</evidence>
<keyword evidence="5" id="KW-0269">Exonuclease</keyword>
<keyword evidence="7" id="KW-0408">Iron</keyword>
<dbReference type="GO" id="GO:0004519">
    <property type="term" value="F:endonuclease activity"/>
    <property type="evidence" value="ECO:0007669"/>
    <property type="project" value="UniProtKB-UniRule"/>
</dbReference>
<keyword evidence="4 14" id="KW-0378">Hydrolase</keyword>
<dbReference type="InterPro" id="IPR042211">
    <property type="entry name" value="CRISPR-assoc_Cas1_N"/>
</dbReference>
<keyword evidence="3 14" id="KW-0255">Endonuclease</keyword>
<feature type="domain" description="DUF83" evidence="15">
    <location>
        <begin position="19"/>
        <end position="201"/>
    </location>
</feature>
<dbReference type="HAMAP" id="MF_01470">
    <property type="entry name" value="Cas1"/>
    <property type="match status" value="1"/>
</dbReference>
<keyword evidence="2 14" id="KW-0479">Metal-binding</keyword>
<dbReference type="InterPro" id="IPR042206">
    <property type="entry name" value="CRISPR-assoc_Cas1_C"/>
</dbReference>
<organism evidence="16">
    <name type="scientific">Mycobacterium riyadhense</name>
    <dbReference type="NCBI Taxonomy" id="486698"/>
    <lineage>
        <taxon>Bacteria</taxon>
        <taxon>Bacillati</taxon>
        <taxon>Actinomycetota</taxon>
        <taxon>Actinomycetes</taxon>
        <taxon>Mycobacteriales</taxon>
        <taxon>Mycobacteriaceae</taxon>
        <taxon>Mycobacterium</taxon>
    </lineage>
</organism>
<keyword evidence="1 14" id="KW-0540">Nuclease</keyword>
<dbReference type="Gene3D" id="1.20.120.920">
    <property type="entry name" value="CRISPR-associated endonuclease Cas1, C-terminal domain"/>
    <property type="match status" value="1"/>
</dbReference>
<dbReference type="InterPro" id="IPR002729">
    <property type="entry name" value="CRISPR-assoc_Cas1"/>
</dbReference>
<keyword evidence="11 14" id="KW-0464">Manganese</keyword>
<evidence type="ECO:0000256" key="13">
    <source>
        <dbReference type="ARBA" id="ARBA00038592"/>
    </source>
</evidence>
<keyword evidence="8" id="KW-0411">Iron-sulfur</keyword>
<keyword evidence="6 14" id="KW-0460">Magnesium</keyword>
<dbReference type="GO" id="GO:0043571">
    <property type="term" value="P:maintenance of CRISPR repeat elements"/>
    <property type="evidence" value="ECO:0007669"/>
    <property type="project" value="UniProtKB-UniRule"/>
</dbReference>
<feature type="binding site" evidence="14">
    <location>
        <position position="464"/>
    </location>
    <ligand>
        <name>Mn(2+)</name>
        <dbReference type="ChEBI" id="CHEBI:29035"/>
    </ligand>
</feature>
<evidence type="ECO:0000256" key="12">
    <source>
        <dbReference type="ARBA" id="ARBA00033996"/>
    </source>
</evidence>
<evidence type="ECO:0000256" key="2">
    <source>
        <dbReference type="ARBA" id="ARBA00022723"/>
    </source>
</evidence>
<dbReference type="EC" id="3.1.-.-" evidence="14"/>
<evidence type="ECO:0000313" key="16">
    <source>
        <dbReference type="EMBL" id="VTP00249.1"/>
    </source>
</evidence>
<gene>
    <name evidence="16" type="primary">cas4-cas1</name>
    <name evidence="14" type="synonym">cas1</name>
    <name evidence="16" type="ORF">BIN_B_03426</name>
</gene>
<sequence>MTQSEIDVVDVPHLLPARMLNEYAYCPRLFFLEWVEQQWDDSGDTAEGSFHHRQVDVARGDAPLPDDEPDLVRAQSVSLSSIELGLTAKIDVIEGDGAVVRPVDVKRGKPPNVAEGAYEPERVQLCAQGLLLRDAGYRCDEGVLYFASARRRVTITFDPALVQRTHELLGEAREVAGRGIPPPPLVDSPKCPRCSLVGICLPDEINTLADRIERPRPRLIPSDPAARPLYVTEQGAYVSVRKGRVEVRKDGAELASIRLIDVSQLCLIGNIQVSTQAFRAFFANEIPVCFFTFGGWLSGVAEGLPSKNVQLRRRQVIVGSRGGLEAARRFVVGKISNSRTLLRRNTREDVRPVVERLKQAQLSAARVESLQELLGVEGAAARDYFGAFSSMLRPDLVLPGSPFTFDGRNRRPPRDTVNALLSYVYGLLVKDLTAITFAVGFDPYIGIFHRPRFGRPALALDLAEEFRPLVGDSVVLQVLNNGEVRPHDFVVRSGGVALTPEGRRAVLAAYERRIDVEIVHPWFGYKITYRRLFELQARILAAYLTGEVPEYAPIVTR</sequence>
<evidence type="ECO:0000256" key="6">
    <source>
        <dbReference type="ARBA" id="ARBA00022842"/>
    </source>
</evidence>
<comment type="function">
    <text evidence="14">CRISPR (clustered regularly interspaced short palindromic repeat), is an adaptive immune system that provides protection against mobile genetic elements (viruses, transposable elements and conjugative plasmids). CRISPR clusters contain spacers, sequences complementary to antecedent mobile elements, and target invading nucleic acids. CRISPR clusters are transcribed and processed into CRISPR RNA (crRNA). Acts as a dsDNA endonuclease. Involved in the integration of spacer DNA into the CRISPR cassette.</text>
</comment>
<accession>A0A653ESB7</accession>
<dbReference type="GO" id="GO:0004527">
    <property type="term" value="F:exonuclease activity"/>
    <property type="evidence" value="ECO:0007669"/>
    <property type="project" value="UniProtKB-KW"/>
</dbReference>
<evidence type="ECO:0000256" key="14">
    <source>
        <dbReference type="HAMAP-Rule" id="MF_01470"/>
    </source>
</evidence>
<dbReference type="PANTHER" id="PTHR34353:SF2">
    <property type="entry name" value="CRISPR-ASSOCIATED ENDONUCLEASE CAS1 1"/>
    <property type="match status" value="1"/>
</dbReference>
<dbReference type="GO" id="GO:0003677">
    <property type="term" value="F:DNA binding"/>
    <property type="evidence" value="ECO:0007669"/>
    <property type="project" value="UniProtKB-KW"/>
</dbReference>
<evidence type="ECO:0000256" key="4">
    <source>
        <dbReference type="ARBA" id="ARBA00022801"/>
    </source>
</evidence>
<feature type="binding site" evidence="14">
    <location>
        <position position="449"/>
    </location>
    <ligand>
        <name>Mn(2+)</name>
        <dbReference type="ChEBI" id="CHEBI:29035"/>
    </ligand>
</feature>
<comment type="subunit">
    <text evidence="13 14">Homodimer, forms a heterotetramer with a Cas2 homodimer.</text>
</comment>
<dbReference type="PANTHER" id="PTHR34353">
    <property type="entry name" value="CRISPR-ASSOCIATED ENDONUCLEASE CAS1 1"/>
    <property type="match status" value="1"/>
</dbReference>
<evidence type="ECO:0000256" key="7">
    <source>
        <dbReference type="ARBA" id="ARBA00023004"/>
    </source>
</evidence>
<dbReference type="GO" id="GO:0051607">
    <property type="term" value="P:defense response to virus"/>
    <property type="evidence" value="ECO:0007669"/>
    <property type="project" value="UniProtKB-UniRule"/>
</dbReference>
<dbReference type="Gene3D" id="3.90.320.10">
    <property type="match status" value="1"/>
</dbReference>
<dbReference type="GO" id="GO:0046872">
    <property type="term" value="F:metal ion binding"/>
    <property type="evidence" value="ECO:0007669"/>
    <property type="project" value="UniProtKB-UniRule"/>
</dbReference>
<comment type="cofactor">
    <cofactor evidence="14">
        <name>Mg(2+)</name>
        <dbReference type="ChEBI" id="CHEBI:18420"/>
    </cofactor>
    <cofactor evidence="14">
        <name>Mn(2+)</name>
        <dbReference type="ChEBI" id="CHEBI:29035"/>
    </cofactor>
</comment>
<dbReference type="AlphaFoldDB" id="A0A653ESB7"/>
<evidence type="ECO:0000259" key="15">
    <source>
        <dbReference type="Pfam" id="PF01930"/>
    </source>
</evidence>
<evidence type="ECO:0000256" key="8">
    <source>
        <dbReference type="ARBA" id="ARBA00023014"/>
    </source>
</evidence>
<evidence type="ECO:0000256" key="5">
    <source>
        <dbReference type="ARBA" id="ARBA00022839"/>
    </source>
</evidence>
<name>A0A653ESB7_9MYCO</name>
<dbReference type="InterPro" id="IPR050646">
    <property type="entry name" value="Cas1"/>
</dbReference>
<keyword evidence="10 14" id="KW-0238">DNA-binding</keyword>